<feature type="region of interest" description="Disordered" evidence="1">
    <location>
        <begin position="44"/>
        <end position="67"/>
    </location>
</feature>
<evidence type="ECO:0000256" key="1">
    <source>
        <dbReference type="SAM" id="MobiDB-lite"/>
    </source>
</evidence>
<dbReference type="EMBL" id="BSYO01000004">
    <property type="protein sequence ID" value="GMH02862.1"/>
    <property type="molecule type" value="Genomic_DNA"/>
</dbReference>
<comment type="caution">
    <text evidence="2">The sequence shown here is derived from an EMBL/GenBank/DDBJ whole genome shotgun (WGS) entry which is preliminary data.</text>
</comment>
<feature type="compositionally biased region" description="Low complexity" evidence="1">
    <location>
        <begin position="55"/>
        <end position="67"/>
    </location>
</feature>
<accession>A0AAD3XFM8</accession>
<keyword evidence="3" id="KW-1185">Reference proteome</keyword>
<sequence length="84" mass="9193">MVPNPTSDVENVSCGSRDIVKIFLEHHGPLVHKKKLHRSTVLNKVVSPSRPPSPSVSTLLSHSTSHQPSTLLLQASSSSYYSLY</sequence>
<proteinExistence type="predicted"/>
<evidence type="ECO:0000313" key="2">
    <source>
        <dbReference type="EMBL" id="GMH02862.1"/>
    </source>
</evidence>
<dbReference type="AlphaFoldDB" id="A0AAD3XFM8"/>
<gene>
    <name evidence="2" type="ORF">Nepgr_004701</name>
</gene>
<organism evidence="2 3">
    <name type="scientific">Nepenthes gracilis</name>
    <name type="common">Slender pitcher plant</name>
    <dbReference type="NCBI Taxonomy" id="150966"/>
    <lineage>
        <taxon>Eukaryota</taxon>
        <taxon>Viridiplantae</taxon>
        <taxon>Streptophyta</taxon>
        <taxon>Embryophyta</taxon>
        <taxon>Tracheophyta</taxon>
        <taxon>Spermatophyta</taxon>
        <taxon>Magnoliopsida</taxon>
        <taxon>eudicotyledons</taxon>
        <taxon>Gunneridae</taxon>
        <taxon>Pentapetalae</taxon>
        <taxon>Caryophyllales</taxon>
        <taxon>Nepenthaceae</taxon>
        <taxon>Nepenthes</taxon>
    </lineage>
</organism>
<evidence type="ECO:0000313" key="3">
    <source>
        <dbReference type="Proteomes" id="UP001279734"/>
    </source>
</evidence>
<protein>
    <submittedName>
        <fullName evidence="2">Uncharacterized protein</fullName>
    </submittedName>
</protein>
<name>A0AAD3XFM8_NEPGR</name>
<dbReference type="Proteomes" id="UP001279734">
    <property type="component" value="Unassembled WGS sequence"/>
</dbReference>
<reference evidence="2" key="1">
    <citation type="submission" date="2023-05" db="EMBL/GenBank/DDBJ databases">
        <title>Nepenthes gracilis genome sequencing.</title>
        <authorList>
            <person name="Fukushima K."/>
        </authorList>
    </citation>
    <scope>NUCLEOTIDE SEQUENCE</scope>
    <source>
        <strain evidence="2">SING2019-196</strain>
    </source>
</reference>